<accession>A0A915DWK1</accession>
<dbReference type="InterPro" id="IPR019425">
    <property type="entry name" value="7TM_GPCR_serpentine_rcpt_Srt"/>
</dbReference>
<proteinExistence type="predicted"/>
<dbReference type="AlphaFoldDB" id="A0A915DWK1"/>
<feature type="transmembrane region" description="Helical" evidence="1">
    <location>
        <begin position="37"/>
        <end position="63"/>
    </location>
</feature>
<dbReference type="Pfam" id="PF10321">
    <property type="entry name" value="7TM_GPCR_Srt"/>
    <property type="match status" value="1"/>
</dbReference>
<evidence type="ECO:0000313" key="3">
    <source>
        <dbReference type="WBParaSite" id="jg24245.1"/>
    </source>
</evidence>
<keyword evidence="1" id="KW-0472">Membrane</keyword>
<evidence type="ECO:0000313" key="2">
    <source>
        <dbReference type="Proteomes" id="UP000887574"/>
    </source>
</evidence>
<keyword evidence="1" id="KW-1133">Transmembrane helix</keyword>
<reference evidence="3" key="1">
    <citation type="submission" date="2022-11" db="UniProtKB">
        <authorList>
            <consortium name="WormBaseParasite"/>
        </authorList>
    </citation>
    <scope>IDENTIFICATION</scope>
</reference>
<protein>
    <submittedName>
        <fullName evidence="3">Uncharacterized protein</fullName>
    </submittedName>
</protein>
<organism evidence="2 3">
    <name type="scientific">Ditylenchus dipsaci</name>
    <dbReference type="NCBI Taxonomy" id="166011"/>
    <lineage>
        <taxon>Eukaryota</taxon>
        <taxon>Metazoa</taxon>
        <taxon>Ecdysozoa</taxon>
        <taxon>Nematoda</taxon>
        <taxon>Chromadorea</taxon>
        <taxon>Rhabditida</taxon>
        <taxon>Tylenchina</taxon>
        <taxon>Tylenchomorpha</taxon>
        <taxon>Sphaerularioidea</taxon>
        <taxon>Anguinidae</taxon>
        <taxon>Anguininae</taxon>
        <taxon>Ditylenchus</taxon>
    </lineage>
</organism>
<sequence length="293" mass="34784">MELYFFRRPEYQRLYNCSIYDVEEVPLEKRQHILPGIVFIALFMIFITLYIPCLAFFQALVISGVNATASGLYDLMQWLPVSEEVILLASYTWFLVHGLPPQRSLGYFEEKSFDQTIYCISLEKEDLELGGLDLTDVFQELHVKFLDHFCDQVWIYGIKELTDMYKEWSYKHKRDGRLDARDTNFYYMVPDVIQELKRTELHLHPDFYFDEVNFEKDLDLITKSWHLSMPQESEQFKQKFTLLPYSLVREKGTEKLASFEVAKRISSMCGGGFMSENNQKWRCAFQMGRSMER</sequence>
<keyword evidence="1" id="KW-0812">Transmembrane</keyword>
<evidence type="ECO:0000256" key="1">
    <source>
        <dbReference type="SAM" id="Phobius"/>
    </source>
</evidence>
<dbReference type="Proteomes" id="UP000887574">
    <property type="component" value="Unplaced"/>
</dbReference>
<dbReference type="WBParaSite" id="jg24245.1">
    <property type="protein sequence ID" value="jg24245.1"/>
    <property type="gene ID" value="jg24245"/>
</dbReference>
<keyword evidence="2" id="KW-1185">Reference proteome</keyword>
<name>A0A915DWK1_9BILA</name>